<evidence type="ECO:0000313" key="2">
    <source>
        <dbReference type="EMBL" id="CAH8244454.1"/>
    </source>
</evidence>
<dbReference type="SUPFAM" id="SSF50985">
    <property type="entry name" value="RCC1/BLIP-II"/>
    <property type="match status" value="2"/>
</dbReference>
<keyword evidence="3" id="KW-1185">Reference proteome</keyword>
<gene>
    <name evidence="2" type="ORF">WJ0W_001689</name>
</gene>
<dbReference type="PANTHER" id="PTHR45982:SF1">
    <property type="entry name" value="REGULATOR OF CHROMOSOME CONDENSATION"/>
    <property type="match status" value="1"/>
</dbReference>
<sequence>MRRGTRKLQRVISMTLLFSLLLGLLPEGLLFTPTAKAQMSFKQLTDVNIVSVAVGSYHQLALDDEGRVWAWGENVNNKQGLGSKGTHTDPIQVTQTNTGAPLPKIKRIAAGYQNSLLLDVDGNVWSAGAGNNYANGNNSTSNCSYFTQVPLTEKAVYIASGHYSGIAVGESGNLWYWGRAGDAAEGMNTTTNLRIPTKITTGTTNIGNTADAANNVDISSIKFIAAEITDWTDTHGGAGIALTEDGDIWTWGVGRNSDALMLASGGSYRPKKVTSVHSTSSIQTLPRNIVKIDAGVGSFAMLDADGNLWTWGANWAFSTNSGILGQGITGSHLAAENRLNAPKRVDYIRTSSTSTTNTEAPKFVDFGLYAWNLHAVDSEGNIYATGELRYNTDIGVGNFKTYLTKGVLPADANAGKILRTSGGHYGGVLFIDINGNVWEQGNYTAGTSSKLTLATFPKTRGLFTSISATDVSTTPVLDTSGKPVVDAYGNIVYEKKIIYKDKYLDGTQVANLVDSGATLTANVTTPAGATLQEVQYVMLYDNDPYYKKVVEQFNSGLGEWGNEVVLNNKNDKGQVVIASQSYPHFQNYVSEIVTEEIFNELYTQKADTRKSGTMTPTTTTGSYTMTVNDNSVILLQSVTSKSGVKYTNRMFYEFGTFLTPIRLYHKGVKEEYNNDHFDKTDVNYQVDANLNFTLYGGKPYEGPNTRLYGLYYDRDGNFVPEKSIDSVKVYPDTVDLWLLRPDEAAQVVEIPLNSEIYQEKEDRLDGVDTSLLPDTRYSSDGTYYYDSANEVMYYKASDGKYYALFTYTYAKDPSKWGTVKLHYIDTDLNNINVWEDDLSVFRANPEDVGSFAPIGIPFIQGHSPFTPPLPEDPDDKPIGYILVDAGGSPDINNLVACSFPEGFNPTVSLGQEIYIVYEAGMKTVTEHFVLDTKDGNKIAKDSSAQIKNGEDYNKTAHDIKGHVAVAAWTKNINGDGVEVYPEQYGSYGNNVTVTISPVTDNWDVYYVYKVDSNNDGIPDEYEGWLNVNWIGVNEDGSTTLLGSDKYIGDGRKNPADQKVFSDHEGDTHGATQTPGSLSWIFNESATKKSNWSAANDALNHGFPSLPITYNYEFEHKSDILNFYYDIDANGNGVADKDEGLIRERYQTIDGGKLVDENGDPMLDDTTTKKIEGDTYSKLAPDIPGYVPVQVRLDTYTTATDIDEGTRTNETIANIDYVSKFGNVVTFFYMVDANNNGIPDDLEGKITVQWVAVTASGSQVVLNERELYGIGQDIGPGNPWYDQYGLVYVADTGSVHANEFTPSSQWLFDTGEYDTPPRDVLTEYGYTGQWYFDYKFDSNNEQKLCFYYDEDYNENSYPDRLEPMLLRLSEKWEMSSSITMLLTRA</sequence>
<dbReference type="PANTHER" id="PTHR45982">
    <property type="entry name" value="REGULATOR OF CHROMOSOME CONDENSATION"/>
    <property type="match status" value="1"/>
</dbReference>
<accession>A0ABN8U068</accession>
<dbReference type="Gene3D" id="2.130.10.30">
    <property type="entry name" value="Regulator of chromosome condensation 1/beta-lactamase-inhibitor protein II"/>
    <property type="match status" value="2"/>
</dbReference>
<reference evidence="2" key="1">
    <citation type="submission" date="2022-06" db="EMBL/GenBank/DDBJ databases">
        <authorList>
            <person name="Dietemann V."/>
            <person name="Ory F."/>
            <person name="Dainat B."/>
            <person name="Oberhansli S."/>
        </authorList>
    </citation>
    <scope>NUCLEOTIDE SEQUENCE</scope>
    <source>
        <strain evidence="2">Ena-SAMPLE-TAB-26-04-2022-14:26:32:270-5432</strain>
    </source>
</reference>
<feature type="compositionally biased region" description="Basic and acidic residues" evidence="1">
    <location>
        <begin position="1052"/>
        <end position="1067"/>
    </location>
</feature>
<dbReference type="InterPro" id="IPR051553">
    <property type="entry name" value="Ran_GTPase-activating"/>
</dbReference>
<dbReference type="InterPro" id="IPR009091">
    <property type="entry name" value="RCC1/BLIP-II"/>
</dbReference>
<comment type="caution">
    <text evidence="2">The sequence shown here is derived from an EMBL/GenBank/DDBJ whole genome shotgun (WGS) entry which is preliminary data.</text>
</comment>
<evidence type="ECO:0000313" key="3">
    <source>
        <dbReference type="Proteomes" id="UP001154322"/>
    </source>
</evidence>
<dbReference type="Pfam" id="PF13540">
    <property type="entry name" value="RCC1_2"/>
    <property type="match status" value="1"/>
</dbReference>
<feature type="region of interest" description="Disordered" evidence="1">
    <location>
        <begin position="1052"/>
        <end position="1075"/>
    </location>
</feature>
<dbReference type="PROSITE" id="PS50012">
    <property type="entry name" value="RCC1_3"/>
    <property type="match status" value="1"/>
</dbReference>
<proteinExistence type="predicted"/>
<dbReference type="InterPro" id="IPR000408">
    <property type="entry name" value="Reg_chr_condens"/>
</dbReference>
<dbReference type="Proteomes" id="UP001154322">
    <property type="component" value="Unassembled WGS sequence"/>
</dbReference>
<evidence type="ECO:0000256" key="1">
    <source>
        <dbReference type="SAM" id="MobiDB-lite"/>
    </source>
</evidence>
<dbReference type="EMBL" id="CALYLO010000002">
    <property type="protein sequence ID" value="CAH8244454.1"/>
    <property type="molecule type" value="Genomic_DNA"/>
</dbReference>
<name>A0ABN8U068_9BACL</name>
<organism evidence="2 3">
    <name type="scientific">Paenibacillus melissococcoides</name>
    <dbReference type="NCBI Taxonomy" id="2912268"/>
    <lineage>
        <taxon>Bacteria</taxon>
        <taxon>Bacillati</taxon>
        <taxon>Bacillota</taxon>
        <taxon>Bacilli</taxon>
        <taxon>Bacillales</taxon>
        <taxon>Paenibacillaceae</taxon>
        <taxon>Paenibacillus</taxon>
    </lineage>
</organism>
<protein>
    <submittedName>
        <fullName evidence="2">Uncharacterized protein</fullName>
    </submittedName>
</protein>